<organism evidence="2 3">
    <name type="scientific">Actinidia rufa</name>
    <dbReference type="NCBI Taxonomy" id="165716"/>
    <lineage>
        <taxon>Eukaryota</taxon>
        <taxon>Viridiplantae</taxon>
        <taxon>Streptophyta</taxon>
        <taxon>Embryophyta</taxon>
        <taxon>Tracheophyta</taxon>
        <taxon>Spermatophyta</taxon>
        <taxon>Magnoliopsida</taxon>
        <taxon>eudicotyledons</taxon>
        <taxon>Gunneridae</taxon>
        <taxon>Pentapetalae</taxon>
        <taxon>asterids</taxon>
        <taxon>Ericales</taxon>
        <taxon>Actinidiaceae</taxon>
        <taxon>Actinidia</taxon>
    </lineage>
</organism>
<comment type="caution">
    <text evidence="2">The sequence shown here is derived from an EMBL/GenBank/DDBJ whole genome shotgun (WGS) entry which is preliminary data.</text>
</comment>
<name>A0A7J0DBA1_9ERIC</name>
<feature type="compositionally biased region" description="Acidic residues" evidence="1">
    <location>
        <begin position="209"/>
        <end position="220"/>
    </location>
</feature>
<gene>
    <name evidence="2" type="ORF">Acr_00g0017710</name>
</gene>
<keyword evidence="3" id="KW-1185">Reference proteome</keyword>
<feature type="region of interest" description="Disordered" evidence="1">
    <location>
        <begin position="207"/>
        <end position="240"/>
    </location>
</feature>
<reference evidence="3" key="1">
    <citation type="submission" date="2019-07" db="EMBL/GenBank/DDBJ databases">
        <title>De Novo Assembly of kiwifruit Actinidia rufa.</title>
        <authorList>
            <person name="Sugita-Konishi S."/>
            <person name="Sato K."/>
            <person name="Mori E."/>
            <person name="Abe Y."/>
            <person name="Kisaki G."/>
            <person name="Hamano K."/>
            <person name="Suezawa K."/>
            <person name="Otani M."/>
            <person name="Fukuda T."/>
            <person name="Manabe T."/>
            <person name="Gomi K."/>
            <person name="Tabuchi M."/>
            <person name="Akimitsu K."/>
            <person name="Kataoka I."/>
        </authorList>
    </citation>
    <scope>NUCLEOTIDE SEQUENCE [LARGE SCALE GENOMIC DNA]</scope>
    <source>
        <strain evidence="3">cv. Fuchu</strain>
    </source>
</reference>
<dbReference type="Proteomes" id="UP000585474">
    <property type="component" value="Unassembled WGS sequence"/>
</dbReference>
<evidence type="ECO:0000313" key="2">
    <source>
        <dbReference type="EMBL" id="GFS31497.1"/>
    </source>
</evidence>
<evidence type="ECO:0000256" key="1">
    <source>
        <dbReference type="SAM" id="MobiDB-lite"/>
    </source>
</evidence>
<proteinExistence type="predicted"/>
<evidence type="ECO:0000313" key="3">
    <source>
        <dbReference type="Proteomes" id="UP000585474"/>
    </source>
</evidence>
<accession>A0A7J0DBA1</accession>
<protein>
    <submittedName>
        <fullName evidence="2">Uncharacterized protein</fullName>
    </submittedName>
</protein>
<feature type="region of interest" description="Disordered" evidence="1">
    <location>
        <begin position="1"/>
        <end position="45"/>
    </location>
</feature>
<sequence>MSQQRSPIPAKGVVIGENHPREDPSRSPNKKGKATSSPKEKEVTTTLEAKKIGKVADVLKSHTFLETWGRNLGKTWYCLGTRYLYSWQSLHHQEDTTGSDPTCWQKEGICARILPGCLEQGSMKRGIPLARASSFLKKQVVELREALAQTKDSVVEEFKSSSDFLGAVEDVASKYFGEGFDFYKWHLCRHHPDLAIDLENMGLDHGLLAEEDEVGEEEEEERKNEENSGKDKGDTNPPPS</sequence>
<feature type="compositionally biased region" description="Basic and acidic residues" evidence="1">
    <location>
        <begin position="221"/>
        <end position="234"/>
    </location>
</feature>
<dbReference type="EMBL" id="BJWL01000145">
    <property type="protein sequence ID" value="GFS31497.1"/>
    <property type="molecule type" value="Genomic_DNA"/>
</dbReference>
<dbReference type="AlphaFoldDB" id="A0A7J0DBA1"/>